<evidence type="ECO:0000256" key="9">
    <source>
        <dbReference type="ARBA" id="ARBA00023157"/>
    </source>
</evidence>
<dbReference type="PROSITE" id="PS50287">
    <property type="entry name" value="SRCR_2"/>
    <property type="match status" value="9"/>
</dbReference>
<dbReference type="InParanoid" id="A0A7N4NGN4"/>
<evidence type="ECO:0000259" key="13">
    <source>
        <dbReference type="PROSITE" id="PS50287"/>
    </source>
</evidence>
<sequence length="1133" mass="121470">MGRATIWLPGYSWHAELGRRRDPLPALTGGFSLLLLGTCFLSSCAGAPDPELRLVSGSSPCEGLVQLKVQGQWGTLCSSHWSSDEVSVVCQQLGCPLAAGSSSGANMSDAAGHSWSGNVSCHGNESALQDCRLSQWRQQPCAPGQEILVNCSEGANMALRLANGVNRCTGRLEVKAQGQWGTVCDDLWGKEDAEVVCRQLGCGTAYNVRRPLGINIGTGPIWMDDVNCYGNESALWECRHRGWGQHNCNHHEDVGLVCSEGANMELRLVGGTTNCSGLVEIRVHGEWGRICDTNWNMEAATVVCRQLGCPAPKKAVSWFDGGEQEHIWFGNIRCHGNESALWDCEYDNWNCRPESHAKVICSEKDDLELRLVGGGSPCAGAVEVEMQKVVGTACQQAIDMDEAEVICKHLQCGSAVSISHRDGFEEVTIHRGLTKVSCTGEEASFWDCKTWRWGTQPCGTEAKVICSGHMQPSLVGGDFQCSGRVQVKHKDQLASVCAHDFPLATAQVLCRELGCGSLTSVVEGSRFGKRSGSILDEELRCTGNETNLSLCPRVLLPEGSCQDGRDIGVICSRYIDSQLVDGNSKCEGRVEIKIQNKWGALCDSSWDLANANVLCNQLDCGVALSIPKGAYLGKEDNPTWGHRFHCSGMEHHLGDCPVTALGAPSCSLTASVICSGNRTKPWVPCRDSQHSPAGARTRLRNSTTCSEIREIRLVGGGDRCAGRVEVFHEGTWGTVCDDFWDLNDAQVVCRQLDCGAASNATVLAHFGPGSGPVWLDDVQCSGNESQVWQCPFRGWGRHNCRHKEDAGVICAGVLDLRLNNGASTQGCAGRLEVLYNGSWASVGKNKMSSLTVGLVCGQLGCGDSGELQSASRQVNYQRTWVNDVECPEGPATLWQCPSSSWDRKYLRPSEEAWLTCTGKIRVQGGNSSCSGRVEVWHGGSWGTVCGDSWDLADAEVVCRQLGCGDPLDAPLEAAFGQGTGPVWLSNVRCQGNESSLWDCPVDSWGQAACGHKEDASVHCSGTSKTPEHSEGTTSLPMQRRGAEEATRQAGVGVSPAHPPCPGLRLASSWLPPTDPLPPPGSCSCSFSPHADCSRNLASIPRFPAGAMRTIFGVALPNPKDSLVTAAAWGSGEG</sequence>
<keyword evidence="15" id="KW-1185">Reference proteome</keyword>
<keyword evidence="3" id="KW-0964">Secreted</keyword>
<feature type="domain" description="SRCR" evidence="13">
    <location>
        <begin position="816"/>
        <end position="917"/>
    </location>
</feature>
<evidence type="ECO:0000313" key="14">
    <source>
        <dbReference type="Ensembl" id="ENSSHAP00000023015.1"/>
    </source>
</evidence>
<feature type="domain" description="SRCR" evidence="13">
    <location>
        <begin position="472"/>
        <end position="572"/>
    </location>
</feature>
<evidence type="ECO:0000256" key="1">
    <source>
        <dbReference type="ARBA" id="ARBA00004167"/>
    </source>
</evidence>
<feature type="disulfide bond" evidence="11">
    <location>
        <begin position="886"/>
        <end position="896"/>
    </location>
</feature>
<feature type="disulfide bond" evidence="11">
    <location>
        <begin position="989"/>
        <end position="999"/>
    </location>
</feature>
<reference evidence="14 15" key="1">
    <citation type="journal article" date="2011" name="Proc. Natl. Acad. Sci. U.S.A.">
        <title>Genetic diversity and population structure of the endangered marsupial Sarcophilus harrisii (Tasmanian devil).</title>
        <authorList>
            <person name="Miller W."/>
            <person name="Hayes V.M."/>
            <person name="Ratan A."/>
            <person name="Petersen D.C."/>
            <person name="Wittekindt N.E."/>
            <person name="Miller J."/>
            <person name="Walenz B."/>
            <person name="Knight J."/>
            <person name="Qi J."/>
            <person name="Zhao F."/>
            <person name="Wang Q."/>
            <person name="Bedoya-Reina O.C."/>
            <person name="Katiyar N."/>
            <person name="Tomsho L.P."/>
            <person name="Kasson L.M."/>
            <person name="Hardie R.A."/>
            <person name="Woodbridge P."/>
            <person name="Tindall E.A."/>
            <person name="Bertelsen M.F."/>
            <person name="Dixon D."/>
            <person name="Pyecroft S."/>
            <person name="Helgen K.M."/>
            <person name="Lesk A.M."/>
            <person name="Pringle T.H."/>
            <person name="Patterson N."/>
            <person name="Zhang Y."/>
            <person name="Kreiss A."/>
            <person name="Woods G.M."/>
            <person name="Jones M.E."/>
            <person name="Schuster S.C."/>
        </authorList>
    </citation>
    <scope>NUCLEOTIDE SEQUENCE [LARGE SCALE GENOMIC DNA]</scope>
</reference>
<evidence type="ECO:0000256" key="7">
    <source>
        <dbReference type="ARBA" id="ARBA00022989"/>
    </source>
</evidence>
<feature type="domain" description="SRCR" evidence="13">
    <location>
        <begin position="711"/>
        <end position="811"/>
    </location>
</feature>
<feature type="disulfide bond" evidence="11">
    <location>
        <begin position="510"/>
        <end position="571"/>
    </location>
</feature>
<dbReference type="PRINTS" id="PR00258">
    <property type="entry name" value="SPERACTRCPTR"/>
</dbReference>
<feature type="disulfide bond" evidence="11">
    <location>
        <begin position="736"/>
        <end position="800"/>
    </location>
</feature>
<dbReference type="FunFam" id="3.10.250.10:FF:000006">
    <property type="entry name" value="neurotrypsin isoform X2"/>
    <property type="match status" value="1"/>
</dbReference>
<proteinExistence type="predicted"/>
<feature type="domain" description="SRCR" evidence="13">
    <location>
        <begin position="159"/>
        <end position="259"/>
    </location>
</feature>
<dbReference type="GO" id="GO:0005576">
    <property type="term" value="C:extracellular region"/>
    <property type="evidence" value="ECO:0007669"/>
    <property type="project" value="UniProtKB-SubCell"/>
</dbReference>
<dbReference type="InterPro" id="IPR036772">
    <property type="entry name" value="SRCR-like_dom_sf"/>
</dbReference>
<dbReference type="Proteomes" id="UP000007648">
    <property type="component" value="Unassembled WGS sequence"/>
</dbReference>
<feature type="disulfide bond" evidence="11">
    <location>
        <begin position="197"/>
        <end position="258"/>
    </location>
</feature>
<dbReference type="Gene3D" id="3.10.250.10">
    <property type="entry name" value="SRCR-like domain"/>
    <property type="match status" value="9"/>
</dbReference>
<evidence type="ECO:0000256" key="2">
    <source>
        <dbReference type="ARBA" id="ARBA00004613"/>
    </source>
</evidence>
<keyword evidence="10" id="KW-0325">Glycoprotein</keyword>
<evidence type="ECO:0000256" key="6">
    <source>
        <dbReference type="ARBA" id="ARBA00022737"/>
    </source>
</evidence>
<keyword evidence="7" id="KW-1133">Transmembrane helix</keyword>
<evidence type="ECO:0000256" key="8">
    <source>
        <dbReference type="ARBA" id="ARBA00023136"/>
    </source>
</evidence>
<gene>
    <name evidence="14" type="primary">LOC100930484</name>
</gene>
<feature type="disulfide bond" evidence="11">
    <location>
        <begin position="602"/>
        <end position="666"/>
    </location>
</feature>
<comment type="caution">
    <text evidence="11">Lacks conserved residue(s) required for the propagation of feature annotation.</text>
</comment>
<dbReference type="SMART" id="SM00202">
    <property type="entry name" value="SR"/>
    <property type="match status" value="9"/>
</dbReference>
<feature type="domain" description="SRCR" evidence="13">
    <location>
        <begin position="52"/>
        <end position="152"/>
    </location>
</feature>
<evidence type="ECO:0000256" key="12">
    <source>
        <dbReference type="SAM" id="MobiDB-lite"/>
    </source>
</evidence>
<feature type="disulfide bond" evidence="11">
    <location>
        <begin position="394"/>
        <end position="458"/>
    </location>
</feature>
<name>A0A7N4NGN4_SARHA</name>
<feature type="disulfide bond" evidence="11">
    <location>
        <begin position="958"/>
        <end position="1019"/>
    </location>
</feature>
<evidence type="ECO:0000256" key="5">
    <source>
        <dbReference type="ARBA" id="ARBA00022729"/>
    </source>
</evidence>
<dbReference type="PROSITE" id="PS00420">
    <property type="entry name" value="SRCR_1"/>
    <property type="match status" value="3"/>
</dbReference>
<feature type="domain" description="SRCR" evidence="13">
    <location>
        <begin position="369"/>
        <end position="467"/>
    </location>
</feature>
<feature type="disulfide bond" evidence="11">
    <location>
        <begin position="541"/>
        <end position="551"/>
    </location>
</feature>
<reference evidence="14" key="2">
    <citation type="submission" date="2025-08" db="UniProtKB">
        <authorList>
            <consortium name="Ensembl"/>
        </authorList>
    </citation>
    <scope>IDENTIFICATION</scope>
</reference>
<evidence type="ECO:0000256" key="3">
    <source>
        <dbReference type="ARBA" id="ARBA00022525"/>
    </source>
</evidence>
<feature type="region of interest" description="Disordered" evidence="12">
    <location>
        <begin position="1019"/>
        <end position="1041"/>
    </location>
</feature>
<accession>A0A7N4NGN4</accession>
<dbReference type="AlphaFoldDB" id="A0A7N4NGN4"/>
<feature type="disulfide bond" evidence="11">
    <location>
        <begin position="184"/>
        <end position="248"/>
    </location>
</feature>
<dbReference type="PANTHER" id="PTHR19331:SF484">
    <property type="entry name" value="SRCR DOMAIN-CONTAINING PROTEIN"/>
    <property type="match status" value="1"/>
</dbReference>
<feature type="domain" description="SRCR" evidence="13">
    <location>
        <begin position="920"/>
        <end position="1020"/>
    </location>
</feature>
<feature type="disulfide bond" evidence="11">
    <location>
        <begin position="90"/>
        <end position="151"/>
    </location>
</feature>
<feature type="disulfide bond" evidence="11">
    <location>
        <begin position="646"/>
        <end position="656"/>
    </location>
</feature>
<keyword evidence="4" id="KW-0812">Transmembrane</keyword>
<evidence type="ECO:0000256" key="4">
    <source>
        <dbReference type="ARBA" id="ARBA00022692"/>
    </source>
</evidence>
<dbReference type="FunFam" id="3.10.250.10:FF:000009">
    <property type="entry name" value="WC1"/>
    <property type="match status" value="2"/>
</dbReference>
<feature type="disulfide bond" evidence="11">
    <location>
        <begin position="749"/>
        <end position="810"/>
    </location>
</feature>
<feature type="domain" description="SRCR" evidence="13">
    <location>
        <begin position="266"/>
        <end position="362"/>
    </location>
</feature>
<dbReference type="GO" id="GO:0016020">
    <property type="term" value="C:membrane"/>
    <property type="evidence" value="ECO:0007669"/>
    <property type="project" value="UniProtKB-SubCell"/>
</dbReference>
<feature type="disulfide bond" evidence="11">
    <location>
        <begin position="334"/>
        <end position="344"/>
    </location>
</feature>
<evidence type="ECO:0000313" key="15">
    <source>
        <dbReference type="Proteomes" id="UP000007648"/>
    </source>
</evidence>
<feature type="disulfide bond" evidence="11">
    <location>
        <begin position="780"/>
        <end position="790"/>
    </location>
</feature>
<dbReference type="PANTHER" id="PTHR19331">
    <property type="entry name" value="SCAVENGER RECEPTOR DOMAIN-CONTAINING"/>
    <property type="match status" value="1"/>
</dbReference>
<feature type="disulfide bond" evidence="11">
    <location>
        <begin position="121"/>
        <end position="131"/>
    </location>
</feature>
<keyword evidence="9 11" id="KW-1015">Disulfide bond</keyword>
<dbReference type="FunFam" id="3.10.250.10:FF:000012">
    <property type="entry name" value="CD163 molecule like 1"/>
    <property type="match status" value="1"/>
</dbReference>
<dbReference type="FunFam" id="3.10.250.10:FF:000004">
    <property type="entry name" value="Scavenger receptor cysteine-rich type 1 protein M130"/>
    <property type="match status" value="2"/>
</dbReference>
<dbReference type="Ensembl" id="ENSSHAT00000034477.1">
    <property type="protein sequence ID" value="ENSSHAP00000023015.1"/>
    <property type="gene ID" value="ENSSHAG00000000667.2"/>
</dbReference>
<dbReference type="InterPro" id="IPR001190">
    <property type="entry name" value="SRCR"/>
</dbReference>
<dbReference type="SUPFAM" id="SSF56487">
    <property type="entry name" value="SRCR-like"/>
    <property type="match status" value="9"/>
</dbReference>
<keyword evidence="8" id="KW-0472">Membrane</keyword>
<evidence type="ECO:0000256" key="11">
    <source>
        <dbReference type="PROSITE-ProRule" id="PRU00196"/>
    </source>
</evidence>
<reference evidence="14" key="3">
    <citation type="submission" date="2025-09" db="UniProtKB">
        <authorList>
            <consortium name="Ensembl"/>
        </authorList>
    </citation>
    <scope>IDENTIFICATION</scope>
</reference>
<keyword evidence="5" id="KW-0732">Signal</keyword>
<feature type="disulfide bond" evidence="11">
    <location>
        <begin position="497"/>
        <end position="561"/>
    </location>
</feature>
<comment type="subcellular location">
    <subcellularLocation>
        <location evidence="1">Membrane</location>
        <topology evidence="1">Single-pass membrane protein</topology>
    </subcellularLocation>
    <subcellularLocation>
        <location evidence="2">Secreted</location>
    </subcellularLocation>
</comment>
<dbReference type="FunFam" id="3.10.250.10:FF:000016">
    <property type="entry name" value="Scavenger receptor cysteine-rich protein type 12"/>
    <property type="match status" value="3"/>
</dbReference>
<feature type="disulfide bond" evidence="11">
    <location>
        <begin position="945"/>
        <end position="1009"/>
    </location>
</feature>
<dbReference type="Pfam" id="PF00530">
    <property type="entry name" value="SRCR"/>
    <property type="match status" value="9"/>
</dbReference>
<evidence type="ECO:0000256" key="10">
    <source>
        <dbReference type="ARBA" id="ARBA00023180"/>
    </source>
</evidence>
<feature type="disulfide bond" evidence="11">
    <location>
        <begin position="438"/>
        <end position="448"/>
    </location>
</feature>
<organism evidence="14 15">
    <name type="scientific">Sarcophilus harrisii</name>
    <name type="common">Tasmanian devil</name>
    <name type="synonym">Sarcophilus laniarius</name>
    <dbReference type="NCBI Taxonomy" id="9305"/>
    <lineage>
        <taxon>Eukaryota</taxon>
        <taxon>Metazoa</taxon>
        <taxon>Chordata</taxon>
        <taxon>Craniata</taxon>
        <taxon>Vertebrata</taxon>
        <taxon>Euteleostomi</taxon>
        <taxon>Mammalia</taxon>
        <taxon>Metatheria</taxon>
        <taxon>Dasyuromorphia</taxon>
        <taxon>Dasyuridae</taxon>
        <taxon>Sarcophilus</taxon>
    </lineage>
</organism>
<feature type="disulfide bond" evidence="11">
    <location>
        <begin position="77"/>
        <end position="141"/>
    </location>
</feature>
<feature type="disulfide bond" evidence="11">
    <location>
        <begin position="228"/>
        <end position="238"/>
    </location>
</feature>
<dbReference type="GeneTree" id="ENSGT00940000155987"/>
<feature type="domain" description="SRCR" evidence="13">
    <location>
        <begin position="577"/>
        <end position="675"/>
    </location>
</feature>
<keyword evidence="6" id="KW-0677">Repeat</keyword>
<protein>
    <recommendedName>
        <fullName evidence="13">SRCR domain-containing protein</fullName>
    </recommendedName>
</protein>